<sequence length="34" mass="3656">MCLCIHVYPCLLAVAFVKGAASFDMCSHLQICAP</sequence>
<feature type="chain" id="PRO_5015176081" evidence="1">
    <location>
        <begin position="23"/>
        <end position="34"/>
    </location>
</feature>
<organism evidence="2">
    <name type="scientific">Rhizophora mucronata</name>
    <name type="common">Asiatic mangrove</name>
    <dbReference type="NCBI Taxonomy" id="61149"/>
    <lineage>
        <taxon>Eukaryota</taxon>
        <taxon>Viridiplantae</taxon>
        <taxon>Streptophyta</taxon>
        <taxon>Embryophyta</taxon>
        <taxon>Tracheophyta</taxon>
        <taxon>Spermatophyta</taxon>
        <taxon>Magnoliopsida</taxon>
        <taxon>eudicotyledons</taxon>
        <taxon>Gunneridae</taxon>
        <taxon>Pentapetalae</taxon>
        <taxon>rosids</taxon>
        <taxon>fabids</taxon>
        <taxon>Malpighiales</taxon>
        <taxon>Rhizophoraceae</taxon>
        <taxon>Rhizophora</taxon>
    </lineage>
</organism>
<protein>
    <submittedName>
        <fullName evidence="2">Uncharacterized protein</fullName>
    </submittedName>
</protein>
<dbReference type="EMBL" id="GGEC01064398">
    <property type="protein sequence ID" value="MBX44882.1"/>
    <property type="molecule type" value="Transcribed_RNA"/>
</dbReference>
<name>A0A2P2NQV8_RHIMU</name>
<evidence type="ECO:0000256" key="1">
    <source>
        <dbReference type="SAM" id="SignalP"/>
    </source>
</evidence>
<feature type="signal peptide" evidence="1">
    <location>
        <begin position="1"/>
        <end position="22"/>
    </location>
</feature>
<dbReference type="AlphaFoldDB" id="A0A2P2NQV8"/>
<keyword evidence="1" id="KW-0732">Signal</keyword>
<evidence type="ECO:0000313" key="2">
    <source>
        <dbReference type="EMBL" id="MBX44882.1"/>
    </source>
</evidence>
<reference evidence="2" key="1">
    <citation type="submission" date="2018-02" db="EMBL/GenBank/DDBJ databases">
        <title>Rhizophora mucronata_Transcriptome.</title>
        <authorList>
            <person name="Meera S.P."/>
            <person name="Sreeshan A."/>
            <person name="Augustine A."/>
        </authorList>
    </citation>
    <scope>NUCLEOTIDE SEQUENCE</scope>
    <source>
        <tissue evidence="2">Leaf</tissue>
    </source>
</reference>
<proteinExistence type="predicted"/>
<accession>A0A2P2NQV8</accession>